<evidence type="ECO:0000259" key="2">
    <source>
        <dbReference type="Pfam" id="PF14420"/>
    </source>
</evidence>
<name>A0A0D9NLV8_METAN</name>
<evidence type="ECO:0000313" key="3">
    <source>
        <dbReference type="EMBL" id="KJK73580.1"/>
    </source>
</evidence>
<dbReference type="AlphaFoldDB" id="A0A0D9NLV8"/>
<reference evidence="4" key="1">
    <citation type="journal article" date="2014" name="BMC Genomics">
        <title>The genome sequence of the biocontrol fungus Metarhizium anisopliae and comparative genomics of Metarhizium species.</title>
        <authorList>
            <person name="Pattemore J.A."/>
            <person name="Hane J.K."/>
            <person name="Williams A.H."/>
            <person name="Wilson B.A."/>
            <person name="Stodart B.J."/>
            <person name="Ash G.J."/>
        </authorList>
    </citation>
    <scope>NUCLEOTIDE SEQUENCE [LARGE SCALE GENOMIC DNA]</scope>
    <source>
        <strain evidence="4">BRIP 53293</strain>
    </source>
</reference>
<dbReference type="EMBL" id="KE384798">
    <property type="protein sequence ID" value="KJK73580.1"/>
    <property type="molecule type" value="Genomic_DNA"/>
</dbReference>
<dbReference type="Pfam" id="PF14420">
    <property type="entry name" value="Clr5"/>
    <property type="match status" value="1"/>
</dbReference>
<protein>
    <recommendedName>
        <fullName evidence="2">Clr5 domain-containing protein</fullName>
    </recommendedName>
</protein>
<evidence type="ECO:0000313" key="4">
    <source>
        <dbReference type="Proteomes" id="UP000054544"/>
    </source>
</evidence>
<dbReference type="OrthoDB" id="10280071at2759"/>
<gene>
    <name evidence="3" type="ORF">H634G_11161</name>
</gene>
<proteinExistence type="predicted"/>
<organism evidence="3 4">
    <name type="scientific">Metarhizium anisopliae BRIP 53293</name>
    <dbReference type="NCBI Taxonomy" id="1291518"/>
    <lineage>
        <taxon>Eukaryota</taxon>
        <taxon>Fungi</taxon>
        <taxon>Dikarya</taxon>
        <taxon>Ascomycota</taxon>
        <taxon>Pezizomycotina</taxon>
        <taxon>Sordariomycetes</taxon>
        <taxon>Hypocreomycetidae</taxon>
        <taxon>Hypocreales</taxon>
        <taxon>Clavicipitaceae</taxon>
        <taxon>Metarhizium</taxon>
    </lineage>
</organism>
<feature type="region of interest" description="Disordered" evidence="1">
    <location>
        <begin position="84"/>
        <end position="120"/>
    </location>
</feature>
<dbReference type="InterPro" id="IPR025676">
    <property type="entry name" value="Clr5_dom"/>
</dbReference>
<dbReference type="Proteomes" id="UP000054544">
    <property type="component" value="Unassembled WGS sequence"/>
</dbReference>
<sequence length="167" mass="19488">MAKSRDEHKDIILEYYARHNLLDTVRYMKERYNFHAVRRSYQKKFVEWKICKHENRTKQGYRDITAYSRLSTEVTQGRPSEALSNITSDECSTSHRTSRCSSPPTKSEAPQMEGTGRHSLTCPDIEWSAEEIIRQLNNSQKLLEECLAKMVAYITERRAFASTSTPF</sequence>
<feature type="domain" description="Clr5" evidence="2">
    <location>
        <begin position="6"/>
        <end position="52"/>
    </location>
</feature>
<evidence type="ECO:0000256" key="1">
    <source>
        <dbReference type="SAM" id="MobiDB-lite"/>
    </source>
</evidence>
<keyword evidence="4" id="KW-1185">Reference proteome</keyword>
<accession>A0A0D9NLV8</accession>